<feature type="domain" description="Aminoglycoside phosphotransferase" evidence="2">
    <location>
        <begin position="53"/>
        <end position="209"/>
    </location>
</feature>
<keyword evidence="1" id="KW-0472">Membrane</keyword>
<dbReference type="SUPFAM" id="SSF56112">
    <property type="entry name" value="Protein kinase-like (PK-like)"/>
    <property type="match status" value="1"/>
</dbReference>
<organism evidence="3 4">
    <name type="scientific">Aspergillus sclerotialis</name>
    <dbReference type="NCBI Taxonomy" id="2070753"/>
    <lineage>
        <taxon>Eukaryota</taxon>
        <taxon>Fungi</taxon>
        <taxon>Dikarya</taxon>
        <taxon>Ascomycota</taxon>
        <taxon>Pezizomycotina</taxon>
        <taxon>Eurotiomycetes</taxon>
        <taxon>Eurotiomycetidae</taxon>
        <taxon>Eurotiales</taxon>
        <taxon>Aspergillaceae</taxon>
        <taxon>Aspergillus</taxon>
        <taxon>Aspergillus subgen. Polypaecilum</taxon>
    </lineage>
</organism>
<dbReference type="InterPro" id="IPR002575">
    <property type="entry name" value="Aminoglycoside_PTrfase"/>
</dbReference>
<keyword evidence="3" id="KW-0808">Transferase</keyword>
<dbReference type="GO" id="GO:0016740">
    <property type="term" value="F:transferase activity"/>
    <property type="evidence" value="ECO:0007669"/>
    <property type="project" value="UniProtKB-KW"/>
</dbReference>
<dbReference type="Gene3D" id="3.90.1200.10">
    <property type="match status" value="1"/>
</dbReference>
<dbReference type="Pfam" id="PF01636">
    <property type="entry name" value="APH"/>
    <property type="match status" value="1"/>
</dbReference>
<name>A0A3A2ZQ01_9EURO</name>
<sequence>MAHLSFHEENISFAISQFRSDQQLPNLSGHFDGGQCRVFTVDFEDEESWAVRVPLFVRNASRDAVISLVQCEANVLRELENKGFRWAAKLRGCSLTFDNAVGYPFIALTWIPGSPLSWSEDFLTRPFRDKILSQVAMIHVSLIQCIKENGRLPEITEQDCFDQRNILSDILYPELDDAPFAMDHGDLSPQNILVDSEFNITGIIDWGFSAKVPFQMAAGFPRFLRLQPPLLPPNPVLQKDRESYNASLKAQSSQQVSWMILVQSSRNVDFQIFVLDSIVSKGMHRWLASNGWKLPSRKLRGIEGDNRQRECNCDSFRTVRKYFSIACICGMTIALGWYLREQYATRA</sequence>
<reference evidence="4" key="1">
    <citation type="submission" date="2017-02" db="EMBL/GenBank/DDBJ databases">
        <authorList>
            <person name="Tafer H."/>
            <person name="Lopandic K."/>
        </authorList>
    </citation>
    <scope>NUCLEOTIDE SEQUENCE [LARGE SCALE GENOMIC DNA]</scope>
    <source>
        <strain evidence="4">CBS 366.77</strain>
    </source>
</reference>
<evidence type="ECO:0000256" key="1">
    <source>
        <dbReference type="SAM" id="Phobius"/>
    </source>
</evidence>
<evidence type="ECO:0000313" key="4">
    <source>
        <dbReference type="Proteomes" id="UP000266188"/>
    </source>
</evidence>
<dbReference type="OrthoDB" id="5327538at2759"/>
<dbReference type="Proteomes" id="UP000266188">
    <property type="component" value="Unassembled WGS sequence"/>
</dbReference>
<dbReference type="PANTHER" id="PTHR21310:SF37">
    <property type="entry name" value="AMINOGLYCOSIDE PHOSPHOTRANSFERASE DOMAIN-CONTAINING PROTEIN"/>
    <property type="match status" value="1"/>
</dbReference>
<feature type="transmembrane region" description="Helical" evidence="1">
    <location>
        <begin position="322"/>
        <end position="339"/>
    </location>
</feature>
<gene>
    <name evidence="3" type="ORF">PHISCL_08509</name>
</gene>
<proteinExistence type="predicted"/>
<keyword evidence="1" id="KW-1133">Transmembrane helix</keyword>
<dbReference type="InterPro" id="IPR011009">
    <property type="entry name" value="Kinase-like_dom_sf"/>
</dbReference>
<accession>A0A3A2ZQ01</accession>
<evidence type="ECO:0000313" key="3">
    <source>
        <dbReference type="EMBL" id="RJE19161.1"/>
    </source>
</evidence>
<dbReference type="AlphaFoldDB" id="A0A3A2ZQ01"/>
<dbReference type="InterPro" id="IPR051678">
    <property type="entry name" value="AGP_Transferase"/>
</dbReference>
<keyword evidence="4" id="KW-1185">Reference proteome</keyword>
<dbReference type="EMBL" id="MVGC01000441">
    <property type="protein sequence ID" value="RJE19161.1"/>
    <property type="molecule type" value="Genomic_DNA"/>
</dbReference>
<protein>
    <submittedName>
        <fullName evidence="3">Phosphotransferase enzyme family</fullName>
    </submittedName>
</protein>
<comment type="caution">
    <text evidence="3">The sequence shown here is derived from an EMBL/GenBank/DDBJ whole genome shotgun (WGS) entry which is preliminary data.</text>
</comment>
<evidence type="ECO:0000259" key="2">
    <source>
        <dbReference type="Pfam" id="PF01636"/>
    </source>
</evidence>
<dbReference type="PANTHER" id="PTHR21310">
    <property type="entry name" value="AMINOGLYCOSIDE PHOSPHOTRANSFERASE-RELATED-RELATED"/>
    <property type="match status" value="1"/>
</dbReference>
<keyword evidence="1" id="KW-0812">Transmembrane</keyword>